<evidence type="ECO:0000313" key="2">
    <source>
        <dbReference type="Proteomes" id="UP000053105"/>
    </source>
</evidence>
<protein>
    <submittedName>
        <fullName evidence="1">Uncharacterized protein</fullName>
    </submittedName>
</protein>
<dbReference type="EMBL" id="KQ435827">
    <property type="protein sequence ID" value="KOX71927.1"/>
    <property type="molecule type" value="Genomic_DNA"/>
</dbReference>
<gene>
    <name evidence="1" type="ORF">WN51_03204</name>
</gene>
<accession>A0A0M8ZVQ9</accession>
<evidence type="ECO:0000313" key="1">
    <source>
        <dbReference type="EMBL" id="KOX71927.1"/>
    </source>
</evidence>
<dbReference type="AlphaFoldDB" id="A0A0M8ZVQ9"/>
<name>A0A0M8ZVQ9_9HYME</name>
<dbReference type="Proteomes" id="UP000053105">
    <property type="component" value="Unassembled WGS sequence"/>
</dbReference>
<organism evidence="1 2">
    <name type="scientific">Melipona quadrifasciata</name>
    <dbReference type="NCBI Taxonomy" id="166423"/>
    <lineage>
        <taxon>Eukaryota</taxon>
        <taxon>Metazoa</taxon>
        <taxon>Ecdysozoa</taxon>
        <taxon>Arthropoda</taxon>
        <taxon>Hexapoda</taxon>
        <taxon>Insecta</taxon>
        <taxon>Pterygota</taxon>
        <taxon>Neoptera</taxon>
        <taxon>Endopterygota</taxon>
        <taxon>Hymenoptera</taxon>
        <taxon>Apocrita</taxon>
        <taxon>Aculeata</taxon>
        <taxon>Apoidea</taxon>
        <taxon>Anthophila</taxon>
        <taxon>Apidae</taxon>
        <taxon>Melipona</taxon>
    </lineage>
</organism>
<sequence length="86" mass="10172">MYVHIWHTDRTLVHGVMPWVARDILTIPAVLDYMHFVLNNAIINFAAGGKYYNNILQISETKVRRESLVCELSVRKRLETDWRFPK</sequence>
<reference evidence="1 2" key="1">
    <citation type="submission" date="2015-07" db="EMBL/GenBank/DDBJ databases">
        <title>The genome of Melipona quadrifasciata.</title>
        <authorList>
            <person name="Pan H."/>
            <person name="Kapheim K."/>
        </authorList>
    </citation>
    <scope>NUCLEOTIDE SEQUENCE [LARGE SCALE GENOMIC DNA]</scope>
    <source>
        <strain evidence="1">0111107301</strain>
        <tissue evidence="1">Whole body</tissue>
    </source>
</reference>
<keyword evidence="2" id="KW-1185">Reference proteome</keyword>
<proteinExistence type="predicted"/>